<evidence type="ECO:0000313" key="2">
    <source>
        <dbReference type="Proteomes" id="UP001497516"/>
    </source>
</evidence>
<reference evidence="1 2" key="1">
    <citation type="submission" date="2024-04" db="EMBL/GenBank/DDBJ databases">
        <authorList>
            <person name="Fracassetti M."/>
        </authorList>
    </citation>
    <scope>NUCLEOTIDE SEQUENCE [LARGE SCALE GENOMIC DNA]</scope>
</reference>
<evidence type="ECO:0000313" key="1">
    <source>
        <dbReference type="EMBL" id="CAL1369525.1"/>
    </source>
</evidence>
<organism evidence="1 2">
    <name type="scientific">Linum trigynum</name>
    <dbReference type="NCBI Taxonomy" id="586398"/>
    <lineage>
        <taxon>Eukaryota</taxon>
        <taxon>Viridiplantae</taxon>
        <taxon>Streptophyta</taxon>
        <taxon>Embryophyta</taxon>
        <taxon>Tracheophyta</taxon>
        <taxon>Spermatophyta</taxon>
        <taxon>Magnoliopsida</taxon>
        <taxon>eudicotyledons</taxon>
        <taxon>Gunneridae</taxon>
        <taxon>Pentapetalae</taxon>
        <taxon>rosids</taxon>
        <taxon>fabids</taxon>
        <taxon>Malpighiales</taxon>
        <taxon>Linaceae</taxon>
        <taxon>Linum</taxon>
    </lineage>
</organism>
<accession>A0AAV2D952</accession>
<sequence>MLQVIEKRDGSHVHHCTDGSSEMLNRAELVHQKSTYDRRYPCIRKTELLSTSPEPQNLWKQKNLEHSINKPYNSLTNVIHGVSINK</sequence>
<name>A0AAV2D952_9ROSI</name>
<proteinExistence type="predicted"/>
<dbReference type="Proteomes" id="UP001497516">
    <property type="component" value="Chromosome 2"/>
</dbReference>
<dbReference type="EMBL" id="OZ034815">
    <property type="protein sequence ID" value="CAL1369525.1"/>
    <property type="molecule type" value="Genomic_DNA"/>
</dbReference>
<gene>
    <name evidence="1" type="ORF">LTRI10_LOCUS12090</name>
</gene>
<protein>
    <submittedName>
        <fullName evidence="1">Uncharacterized protein</fullName>
    </submittedName>
</protein>
<keyword evidence="2" id="KW-1185">Reference proteome</keyword>
<dbReference type="AlphaFoldDB" id="A0AAV2D952"/>